<reference evidence="6 7" key="1">
    <citation type="submission" date="2016-10" db="EMBL/GenBank/DDBJ databases">
        <authorList>
            <person name="de Groot N.N."/>
        </authorList>
    </citation>
    <scope>NUCLEOTIDE SEQUENCE [LARGE SCALE GENOMIC DNA]</scope>
    <source>
        <strain evidence="6 7">DSM 25584</strain>
    </source>
</reference>
<evidence type="ECO:0000256" key="4">
    <source>
        <dbReference type="ARBA" id="ARBA00022833"/>
    </source>
</evidence>
<evidence type="ECO:0000313" key="6">
    <source>
        <dbReference type="EMBL" id="SDF79114.1"/>
    </source>
</evidence>
<dbReference type="OrthoDB" id="9781588at2"/>
<dbReference type="PANTHER" id="PTHR43350:SF19">
    <property type="entry name" value="D-GULOSIDE 3-DEHYDROGENASE"/>
    <property type="match status" value="1"/>
</dbReference>
<evidence type="ECO:0000313" key="7">
    <source>
        <dbReference type="Proteomes" id="UP000199415"/>
    </source>
</evidence>
<organism evidence="6 7">
    <name type="scientific">Limimonas halophila</name>
    <dbReference type="NCBI Taxonomy" id="1082479"/>
    <lineage>
        <taxon>Bacteria</taxon>
        <taxon>Pseudomonadati</taxon>
        <taxon>Pseudomonadota</taxon>
        <taxon>Alphaproteobacteria</taxon>
        <taxon>Rhodospirillales</taxon>
        <taxon>Rhodovibrionaceae</taxon>
        <taxon>Limimonas</taxon>
    </lineage>
</organism>
<dbReference type="GO" id="GO:0046872">
    <property type="term" value="F:metal ion binding"/>
    <property type="evidence" value="ECO:0007669"/>
    <property type="project" value="UniProtKB-KW"/>
</dbReference>
<dbReference type="Gene3D" id="3.40.50.720">
    <property type="entry name" value="NAD(P)-binding Rossmann-like Domain"/>
    <property type="match status" value="1"/>
</dbReference>
<keyword evidence="5" id="KW-0560">Oxidoreductase</keyword>
<dbReference type="GO" id="GO:0016491">
    <property type="term" value="F:oxidoreductase activity"/>
    <property type="evidence" value="ECO:0007669"/>
    <property type="project" value="UniProtKB-KW"/>
</dbReference>
<gene>
    <name evidence="6" type="ORF">SAMN05216241_102366</name>
</gene>
<dbReference type="CDD" id="cd08255">
    <property type="entry name" value="2-desacetyl-2-hydroxyethyl_bacteriochlorophyllide_like"/>
    <property type="match status" value="1"/>
</dbReference>
<comment type="cofactor">
    <cofactor evidence="1">
        <name>Zn(2+)</name>
        <dbReference type="ChEBI" id="CHEBI:29105"/>
    </cofactor>
</comment>
<evidence type="ECO:0000256" key="3">
    <source>
        <dbReference type="ARBA" id="ARBA00022723"/>
    </source>
</evidence>
<name>A0A1G7NYP9_9PROT</name>
<dbReference type="Gene3D" id="3.90.180.10">
    <property type="entry name" value="Medium-chain alcohol dehydrogenases, catalytic domain"/>
    <property type="match status" value="2"/>
</dbReference>
<dbReference type="SUPFAM" id="SSF51735">
    <property type="entry name" value="NAD(P)-binding Rossmann-fold domains"/>
    <property type="match status" value="1"/>
</dbReference>
<dbReference type="SUPFAM" id="SSF50129">
    <property type="entry name" value="GroES-like"/>
    <property type="match status" value="1"/>
</dbReference>
<comment type="similarity">
    <text evidence="2">Belongs to the zinc-containing alcohol dehydrogenase family.</text>
</comment>
<dbReference type="InterPro" id="IPR011032">
    <property type="entry name" value="GroES-like_sf"/>
</dbReference>
<dbReference type="EMBL" id="FNCE01000002">
    <property type="protein sequence ID" value="SDF79114.1"/>
    <property type="molecule type" value="Genomic_DNA"/>
</dbReference>
<sequence length="322" mass="33624">MARAFWVTEPGTGAIRSETVGEPGPGEVRVRALYSGISRGSETLVFRGHVPEGEHERMRAPFQAGDFPAPVKYGYASVGVVEAGEPDLLGQTVFCLHPHQDTYVVPGEAVVPLPSEVPAARAVLAANAETAVNALWDGAPRVGDRVAVVGAGTVGCLCAAFLRAMPGVDVTLVDPDPAKQPAADALGVPLSHPADTPGKRDLIFHASGTAAGLQTALDAAGFEATVVELSWYGTEPVPTGLGGAFHSQRLQLVSSQVGSVSPARRARRTHRERLEMAIALLHDPALDALITGETRFADLPAAMARLAEQPSGVLCHRVVYGS</sequence>
<keyword evidence="3" id="KW-0479">Metal-binding</keyword>
<keyword evidence="4" id="KW-0862">Zinc</keyword>
<proteinExistence type="inferred from homology"/>
<evidence type="ECO:0000256" key="1">
    <source>
        <dbReference type="ARBA" id="ARBA00001947"/>
    </source>
</evidence>
<dbReference type="STRING" id="1082479.SAMN05216241_102366"/>
<dbReference type="InterPro" id="IPR036291">
    <property type="entry name" value="NAD(P)-bd_dom_sf"/>
</dbReference>
<evidence type="ECO:0000256" key="2">
    <source>
        <dbReference type="ARBA" id="ARBA00008072"/>
    </source>
</evidence>
<dbReference type="PANTHER" id="PTHR43350">
    <property type="entry name" value="NAD-DEPENDENT ALCOHOL DEHYDROGENASE"/>
    <property type="match status" value="1"/>
</dbReference>
<protein>
    <submittedName>
        <fullName evidence="6">Threonine dehydrogenase</fullName>
    </submittedName>
</protein>
<dbReference type="AlphaFoldDB" id="A0A1G7NYP9"/>
<keyword evidence="7" id="KW-1185">Reference proteome</keyword>
<accession>A0A1G7NYP9</accession>
<dbReference type="RefSeq" id="WP_090018981.1">
    <property type="nucleotide sequence ID" value="NZ_FNCE01000002.1"/>
</dbReference>
<evidence type="ECO:0000256" key="5">
    <source>
        <dbReference type="ARBA" id="ARBA00023002"/>
    </source>
</evidence>
<dbReference type="Proteomes" id="UP000199415">
    <property type="component" value="Unassembled WGS sequence"/>
</dbReference>